<dbReference type="PANTHER" id="PTHR24264">
    <property type="entry name" value="TRYPSIN-RELATED"/>
    <property type="match status" value="1"/>
</dbReference>
<evidence type="ECO:0000256" key="11">
    <source>
        <dbReference type="RuleBase" id="RU363034"/>
    </source>
</evidence>
<feature type="non-terminal residue" evidence="13">
    <location>
        <position position="864"/>
    </location>
</feature>
<dbReference type="PROSITE" id="PS00135">
    <property type="entry name" value="TRYPSIN_SER"/>
    <property type="match status" value="2"/>
</dbReference>
<dbReference type="GO" id="GO:0004252">
    <property type="term" value="F:serine-type endopeptidase activity"/>
    <property type="evidence" value="ECO:0007669"/>
    <property type="project" value="UniProtKB-EC"/>
</dbReference>
<organism evidence="13 14">
    <name type="scientific">Silurus asotus</name>
    <name type="common">Amur catfish</name>
    <name type="synonym">Parasilurus asotus</name>
    <dbReference type="NCBI Taxonomy" id="30991"/>
    <lineage>
        <taxon>Eukaryota</taxon>
        <taxon>Metazoa</taxon>
        <taxon>Chordata</taxon>
        <taxon>Craniata</taxon>
        <taxon>Vertebrata</taxon>
        <taxon>Euteleostomi</taxon>
        <taxon>Actinopterygii</taxon>
        <taxon>Neopterygii</taxon>
        <taxon>Teleostei</taxon>
        <taxon>Ostariophysi</taxon>
        <taxon>Siluriformes</taxon>
        <taxon>Siluridae</taxon>
        <taxon>Silurus</taxon>
    </lineage>
</organism>
<evidence type="ECO:0000256" key="4">
    <source>
        <dbReference type="ARBA" id="ARBA00022801"/>
    </source>
</evidence>
<feature type="domain" description="Peptidase S1" evidence="12">
    <location>
        <begin position="2"/>
        <end position="239"/>
    </location>
</feature>
<dbReference type="EMBL" id="MU535325">
    <property type="protein sequence ID" value="KAI5629548.1"/>
    <property type="molecule type" value="Genomic_DNA"/>
</dbReference>
<keyword evidence="14" id="KW-1185">Reference proteome</keyword>
<protein>
    <recommendedName>
        <fullName evidence="10">trypsin</fullName>
        <ecNumber evidence="10">3.4.21.4</ecNumber>
    </recommendedName>
</protein>
<dbReference type="InterPro" id="IPR018114">
    <property type="entry name" value="TRYPSIN_HIS"/>
</dbReference>
<comment type="catalytic activity">
    <reaction evidence="9">
        <text>Preferential cleavage: Arg-|-Xaa, Lys-|-Xaa.</text>
        <dbReference type="EC" id="3.4.21.4"/>
    </reaction>
</comment>
<dbReference type="GO" id="GO:0005615">
    <property type="term" value="C:extracellular space"/>
    <property type="evidence" value="ECO:0007669"/>
    <property type="project" value="TreeGrafter"/>
</dbReference>
<evidence type="ECO:0000313" key="13">
    <source>
        <dbReference type="EMBL" id="KAI5629548.1"/>
    </source>
</evidence>
<feature type="domain" description="Peptidase S1" evidence="12">
    <location>
        <begin position="300"/>
        <end position="533"/>
    </location>
</feature>
<dbReference type="Pfam" id="PF00089">
    <property type="entry name" value="Trypsin"/>
    <property type="match status" value="3"/>
</dbReference>
<dbReference type="InterPro" id="IPR050127">
    <property type="entry name" value="Serine_Proteases_S1"/>
</dbReference>
<dbReference type="PROSITE" id="PS00134">
    <property type="entry name" value="TRYPSIN_HIS"/>
    <property type="match status" value="3"/>
</dbReference>
<dbReference type="InterPro" id="IPR043504">
    <property type="entry name" value="Peptidase_S1_PA_chymotrypsin"/>
</dbReference>
<evidence type="ECO:0000256" key="3">
    <source>
        <dbReference type="ARBA" id="ARBA00022670"/>
    </source>
</evidence>
<dbReference type="InterPro" id="IPR009003">
    <property type="entry name" value="Peptidase_S1_PA"/>
</dbReference>
<evidence type="ECO:0000256" key="6">
    <source>
        <dbReference type="ARBA" id="ARBA00022837"/>
    </source>
</evidence>
<feature type="non-terminal residue" evidence="13">
    <location>
        <position position="1"/>
    </location>
</feature>
<dbReference type="PROSITE" id="PS50240">
    <property type="entry name" value="TRYPSIN_DOM"/>
    <property type="match status" value="3"/>
</dbReference>
<evidence type="ECO:0000256" key="5">
    <source>
        <dbReference type="ARBA" id="ARBA00022825"/>
    </source>
</evidence>
<evidence type="ECO:0000256" key="7">
    <source>
        <dbReference type="ARBA" id="ARBA00023157"/>
    </source>
</evidence>
<evidence type="ECO:0000259" key="12">
    <source>
        <dbReference type="PROSITE" id="PS50240"/>
    </source>
</evidence>
<evidence type="ECO:0000256" key="1">
    <source>
        <dbReference type="ARBA" id="ARBA00004239"/>
    </source>
</evidence>
<dbReference type="FunFam" id="2.40.10.10:FF:000013">
    <property type="entry name" value="Coagulation factor X"/>
    <property type="match status" value="3"/>
</dbReference>
<evidence type="ECO:0000256" key="2">
    <source>
        <dbReference type="ARBA" id="ARBA00022525"/>
    </source>
</evidence>
<gene>
    <name evidence="13" type="ORF">C0J50_7940</name>
</gene>
<dbReference type="AlphaFoldDB" id="A0AAD5FV42"/>
<keyword evidence="8" id="KW-0325">Glycoprotein</keyword>
<keyword evidence="6" id="KW-0106">Calcium</keyword>
<comment type="caution">
    <text evidence="13">The sequence shown here is derived from an EMBL/GenBank/DDBJ whole genome shotgun (WGS) entry which is preliminary data.</text>
</comment>
<dbReference type="EC" id="3.4.21.4" evidence="10"/>
<keyword evidence="3 11" id="KW-0645">Protease</keyword>
<evidence type="ECO:0000256" key="9">
    <source>
        <dbReference type="ARBA" id="ARBA00036320"/>
    </source>
</evidence>
<evidence type="ECO:0000313" key="14">
    <source>
        <dbReference type="Proteomes" id="UP001205998"/>
    </source>
</evidence>
<accession>A0AAD5FV42</accession>
<dbReference type="GO" id="GO:0006508">
    <property type="term" value="P:proteolysis"/>
    <property type="evidence" value="ECO:0007669"/>
    <property type="project" value="UniProtKB-KW"/>
</dbReference>
<keyword evidence="4 11" id="KW-0378">Hydrolase</keyword>
<name>A0AAD5FV42_SILAS</name>
<dbReference type="SUPFAM" id="SSF50494">
    <property type="entry name" value="Trypsin-like serine proteases"/>
    <property type="match status" value="3"/>
</dbReference>
<keyword evidence="5 11" id="KW-0720">Serine protease</keyword>
<keyword evidence="2" id="KW-0964">Secreted</keyword>
<dbReference type="CDD" id="cd00190">
    <property type="entry name" value="Tryp_SPc"/>
    <property type="match status" value="3"/>
</dbReference>
<sequence length="864" mass="95666">RIVKGQVCPKGQCPWQALLKLRGVVKCGGVILNYAWILTAAHCVWQANPLELQVTVGEHILTVFEGTEQHRRVSKIIIHPLYNSTSYDVDIALLHLRRNISLGPFVIPICLPPAQGTFVRTLGAVRTSVVSGWGRLSQHGAQSNLLQRLEVPRVSLEKCKAHSGLSLTNNMLCAGFKEGGRDACRGDSGGPLVTCYNNTWFLTGIVSWGKGCARADMYGIYTRVSVFVETTDIIQHATLICAFFGNELLLLPSFRNTYLSRLHFFLTGILFNCLSSETFPCGKVQLFKSNTSEKDSRARIVGGAECPRGLCPWQVLLKYGQKNFCGGVIYKPTWIITASHCLEKLAVKFLKIVAGEYDIEVEEGSEQTIEVDEMVKHPNYSSATTDNDIALLRLRRPIVYSMYAIPVCLPRKTMAERELWRVRFHTVSGWGQRAEGGPTARYLRRLKVPRIHTQDCLRESQVSLTLNMFCAGYFEGKEDSCKGDSGGPLVTVYGNTTFLLGIVSWGKGCARPGHYGIYTRVSNYLDWIHKPFSRLKGLSQPPPRPGPRAKLVLASPRLVCTPRAGYLRPVRLHHPRSGVSTVGPVRDHCCPHPHPPYPSRGVKYPCGKAPLQLTHSVFPRAVGGNQCPKGHCPWQVLLTYDGKNLCGGVLVDTKWILTAAHCVYKRDVKHLKVITGEHNIDMVDGNEQTFSVSQAVIHESYDPASGDSDLALLELSKPATLSKYTVPICLPNSDFAKMELDAARFHVVSGWGRHTEGGNNPSNKSFKNLSPVLRMLTVPFLPKPECTVKSGVNVTDNMLCAGYFEGSQESCRGDDGSPLTTHYKDTHFLTGIVSWGKGCDNPGYYAIYTKVANFLDWIQRAMAT</sequence>
<dbReference type="InterPro" id="IPR001314">
    <property type="entry name" value="Peptidase_S1A"/>
</dbReference>
<proteinExistence type="predicted"/>
<dbReference type="InterPro" id="IPR033116">
    <property type="entry name" value="TRYPSIN_SER"/>
</dbReference>
<reference evidence="13" key="1">
    <citation type="submission" date="2018-07" db="EMBL/GenBank/DDBJ databases">
        <title>Comparative genomics of catfishes provides insights into carnivory and benthic adaptation.</title>
        <authorList>
            <person name="Zhang Y."/>
            <person name="Wang D."/>
            <person name="Peng Z."/>
            <person name="Zheng S."/>
            <person name="Shao F."/>
            <person name="Tao W."/>
        </authorList>
    </citation>
    <scope>NUCLEOTIDE SEQUENCE</scope>
    <source>
        <strain evidence="13">Chongqing</strain>
    </source>
</reference>
<keyword evidence="7" id="KW-1015">Disulfide bond</keyword>
<evidence type="ECO:0000256" key="10">
    <source>
        <dbReference type="ARBA" id="ARBA00038868"/>
    </source>
</evidence>
<dbReference type="Gene3D" id="2.40.10.10">
    <property type="entry name" value="Trypsin-like serine proteases"/>
    <property type="match status" value="6"/>
</dbReference>
<dbReference type="Proteomes" id="UP001205998">
    <property type="component" value="Unassembled WGS sequence"/>
</dbReference>
<dbReference type="PANTHER" id="PTHR24264:SF65">
    <property type="entry name" value="SRCR DOMAIN-CONTAINING PROTEIN"/>
    <property type="match status" value="1"/>
</dbReference>
<dbReference type="SMART" id="SM00020">
    <property type="entry name" value="Tryp_SPc"/>
    <property type="match status" value="3"/>
</dbReference>
<dbReference type="InterPro" id="IPR001254">
    <property type="entry name" value="Trypsin_dom"/>
</dbReference>
<comment type="subcellular location">
    <subcellularLocation>
        <location evidence="1">Secreted</location>
        <location evidence="1">Extracellular space</location>
    </subcellularLocation>
</comment>
<dbReference type="PRINTS" id="PR00722">
    <property type="entry name" value="CHYMOTRYPSIN"/>
</dbReference>
<feature type="domain" description="Peptidase S1" evidence="12">
    <location>
        <begin position="621"/>
        <end position="863"/>
    </location>
</feature>
<evidence type="ECO:0000256" key="8">
    <source>
        <dbReference type="ARBA" id="ARBA00023180"/>
    </source>
</evidence>